<organism evidence="1 2">
    <name type="scientific">Catharanthus roseus</name>
    <name type="common">Madagascar periwinkle</name>
    <name type="synonym">Vinca rosea</name>
    <dbReference type="NCBI Taxonomy" id="4058"/>
    <lineage>
        <taxon>Eukaryota</taxon>
        <taxon>Viridiplantae</taxon>
        <taxon>Streptophyta</taxon>
        <taxon>Embryophyta</taxon>
        <taxon>Tracheophyta</taxon>
        <taxon>Spermatophyta</taxon>
        <taxon>Magnoliopsida</taxon>
        <taxon>eudicotyledons</taxon>
        <taxon>Gunneridae</taxon>
        <taxon>Pentapetalae</taxon>
        <taxon>asterids</taxon>
        <taxon>lamiids</taxon>
        <taxon>Gentianales</taxon>
        <taxon>Apocynaceae</taxon>
        <taxon>Rauvolfioideae</taxon>
        <taxon>Vinceae</taxon>
        <taxon>Catharanthinae</taxon>
        <taxon>Catharanthus</taxon>
    </lineage>
</organism>
<evidence type="ECO:0000313" key="2">
    <source>
        <dbReference type="Proteomes" id="UP001060085"/>
    </source>
</evidence>
<keyword evidence="2" id="KW-1185">Reference proteome</keyword>
<evidence type="ECO:0000313" key="1">
    <source>
        <dbReference type="EMBL" id="KAI5653482.1"/>
    </source>
</evidence>
<sequence length="243" mass="27694">MGILRQRPTVEGRLNTSRLQQTRGLPRKIGSPYRRDYYPDLVREFYANMTHKTNKDLQTIISIVNGVRIILDRESPDTPFLGSQKPGVRSPWIQTEKQWTRTRTGISIWLVAIFRSSHGHWTVAESSTGVRISPSKEDRLRDRNPAGFCSIKKTTQTDLGASSLQPVENNDEADESYNPSDDEEDENEMQLMEIVESTRRYADELAHKRASIDRQKVMLAQLCQRFMPHQCSNGGGGTNFGPQ</sequence>
<dbReference type="EMBL" id="CM044707">
    <property type="protein sequence ID" value="KAI5653482.1"/>
    <property type="molecule type" value="Genomic_DNA"/>
</dbReference>
<comment type="caution">
    <text evidence="1">The sequence shown here is derived from an EMBL/GenBank/DDBJ whole genome shotgun (WGS) entry which is preliminary data.</text>
</comment>
<gene>
    <name evidence="1" type="ORF">M9H77_30669</name>
</gene>
<name>A0ACB9ZZ74_CATRO</name>
<dbReference type="Proteomes" id="UP001060085">
    <property type="component" value="Linkage Group LG07"/>
</dbReference>
<protein>
    <submittedName>
        <fullName evidence="1">Uncharacterized protein</fullName>
    </submittedName>
</protein>
<accession>A0ACB9ZZ74</accession>
<reference evidence="2" key="1">
    <citation type="journal article" date="2023" name="Nat. Plants">
        <title>Single-cell RNA sequencing provides a high-resolution roadmap for understanding the multicellular compartmentation of specialized metabolism.</title>
        <authorList>
            <person name="Sun S."/>
            <person name="Shen X."/>
            <person name="Li Y."/>
            <person name="Li Y."/>
            <person name="Wang S."/>
            <person name="Li R."/>
            <person name="Zhang H."/>
            <person name="Shen G."/>
            <person name="Guo B."/>
            <person name="Wei J."/>
            <person name="Xu J."/>
            <person name="St-Pierre B."/>
            <person name="Chen S."/>
            <person name="Sun C."/>
        </authorList>
    </citation>
    <scope>NUCLEOTIDE SEQUENCE [LARGE SCALE GENOMIC DNA]</scope>
</reference>
<proteinExistence type="predicted"/>